<dbReference type="InterPro" id="IPR013783">
    <property type="entry name" value="Ig-like_fold"/>
</dbReference>
<evidence type="ECO:0000313" key="3">
    <source>
        <dbReference type="Proteomes" id="UP000712281"/>
    </source>
</evidence>
<dbReference type="InterPro" id="IPR002044">
    <property type="entry name" value="CBM20"/>
</dbReference>
<gene>
    <name evidence="2" type="ORF">F2Q68_00034384</name>
</gene>
<dbReference type="PROSITE" id="PS51166">
    <property type="entry name" value="CBM20"/>
    <property type="match status" value="1"/>
</dbReference>
<dbReference type="SMART" id="SM01065">
    <property type="entry name" value="CBM_2"/>
    <property type="match status" value="1"/>
</dbReference>
<dbReference type="InterPro" id="IPR013784">
    <property type="entry name" value="Carb-bd-like_fold"/>
</dbReference>
<sequence length="475" mass="53250">MVMARLDISESYACSEGLTIYMFSHIGRGQRFRLTLCFGVSRIRARSATIAAAQQEQPARLLKGLCEVVWIVEADLAPNEHLYVTGDPSALGSWQPDCAISMYPTGNDNQWEAKVKIASGVNFRYNYFFKAGYDSSFDVIWRPGPQFSLSLPSAVNGDRKVIIRDSWMSVSSQSQESSYLWGSWIDDAHLLPNSVTSGHSEDECTFSDTAVEVPRPLLNDKQLEDESFFSDELATFSSDNSDFSALFSDKYQPIEEPWFLQEPVTLQHARNMQSDSEQVVESSEEIENNLDTDEENHQPAETLLPDDEFFKREPISTTILINSSICTVQRIAVLDGEKLVELLLEPVKTNVQLNVFEPLNGGFHHEMENLRVFAINGDARIAIDLVAFRVLLVRAGFHVGDVDERCEGRLVHGHEIFAGFDDRVVRSQGGVGCRCEESGDLVGRVEKRVFRLVCSGDDGEDQYAHDEEGEAYVSD</sequence>
<dbReference type="AlphaFoldDB" id="A0A8S9GX23"/>
<dbReference type="SUPFAM" id="SSF49452">
    <property type="entry name" value="Starch-binding domain-like"/>
    <property type="match status" value="1"/>
</dbReference>
<name>A0A8S9GX23_BRACR</name>
<evidence type="ECO:0000313" key="2">
    <source>
        <dbReference type="EMBL" id="KAF2550955.1"/>
    </source>
</evidence>
<dbReference type="GO" id="GO:2001070">
    <property type="term" value="F:starch binding"/>
    <property type="evidence" value="ECO:0007669"/>
    <property type="project" value="InterPro"/>
</dbReference>
<accession>A0A8S9GX23</accession>
<feature type="domain" description="CBM20" evidence="1">
    <location>
        <begin position="60"/>
        <end position="169"/>
    </location>
</feature>
<reference evidence="2" key="1">
    <citation type="submission" date="2019-12" db="EMBL/GenBank/DDBJ databases">
        <title>Genome sequencing and annotation of Brassica cretica.</title>
        <authorList>
            <person name="Studholme D.J."/>
            <person name="Sarris P.F."/>
        </authorList>
    </citation>
    <scope>NUCLEOTIDE SEQUENCE</scope>
    <source>
        <strain evidence="2">PFS-001/15</strain>
        <tissue evidence="2">Leaf</tissue>
    </source>
</reference>
<dbReference type="FunFam" id="2.60.40.10:FF:001568">
    <property type="entry name" value="Ribonuclease E/G-like protein, chloroplastic"/>
    <property type="match status" value="1"/>
</dbReference>
<dbReference type="Proteomes" id="UP000712281">
    <property type="component" value="Unassembled WGS sequence"/>
</dbReference>
<protein>
    <recommendedName>
        <fullName evidence="1">CBM20 domain-containing protein</fullName>
    </recommendedName>
</protein>
<dbReference type="Gene3D" id="2.60.40.10">
    <property type="entry name" value="Immunoglobulins"/>
    <property type="match status" value="1"/>
</dbReference>
<dbReference type="EMBL" id="QGKW02001988">
    <property type="protein sequence ID" value="KAF2550955.1"/>
    <property type="molecule type" value="Genomic_DNA"/>
</dbReference>
<comment type="caution">
    <text evidence="2">The sequence shown here is derived from an EMBL/GenBank/DDBJ whole genome shotgun (WGS) entry which is preliminary data.</text>
</comment>
<proteinExistence type="predicted"/>
<dbReference type="Pfam" id="PF00686">
    <property type="entry name" value="CBM_20"/>
    <property type="match status" value="1"/>
</dbReference>
<evidence type="ECO:0000259" key="1">
    <source>
        <dbReference type="PROSITE" id="PS51166"/>
    </source>
</evidence>
<organism evidence="2 3">
    <name type="scientific">Brassica cretica</name>
    <name type="common">Mustard</name>
    <dbReference type="NCBI Taxonomy" id="69181"/>
    <lineage>
        <taxon>Eukaryota</taxon>
        <taxon>Viridiplantae</taxon>
        <taxon>Streptophyta</taxon>
        <taxon>Embryophyta</taxon>
        <taxon>Tracheophyta</taxon>
        <taxon>Spermatophyta</taxon>
        <taxon>Magnoliopsida</taxon>
        <taxon>eudicotyledons</taxon>
        <taxon>Gunneridae</taxon>
        <taxon>Pentapetalae</taxon>
        <taxon>rosids</taxon>
        <taxon>malvids</taxon>
        <taxon>Brassicales</taxon>
        <taxon>Brassicaceae</taxon>
        <taxon>Brassiceae</taxon>
        <taxon>Brassica</taxon>
    </lineage>
</organism>